<keyword evidence="2" id="KW-1185">Reference proteome</keyword>
<gene>
    <name evidence="1" type="ORF">ACFQ08_38910</name>
</gene>
<dbReference type="SUPFAM" id="SSF50993">
    <property type="entry name" value="Peptidase/esterase 'gauge' domain"/>
    <property type="match status" value="1"/>
</dbReference>
<reference evidence="2" key="1">
    <citation type="journal article" date="2019" name="Int. J. Syst. Evol. Microbiol.">
        <title>The Global Catalogue of Microorganisms (GCM) 10K type strain sequencing project: providing services to taxonomists for standard genome sequencing and annotation.</title>
        <authorList>
            <consortium name="The Broad Institute Genomics Platform"/>
            <consortium name="The Broad Institute Genome Sequencing Center for Infectious Disease"/>
            <person name="Wu L."/>
            <person name="Ma J."/>
        </authorList>
    </citation>
    <scope>NUCLEOTIDE SEQUENCE [LARGE SCALE GENOMIC DNA]</scope>
    <source>
        <strain evidence="2">CCUG 62974</strain>
    </source>
</reference>
<dbReference type="Gene3D" id="3.40.50.1820">
    <property type="entry name" value="alpha/beta hydrolase"/>
    <property type="match status" value="1"/>
</dbReference>
<dbReference type="Proteomes" id="UP001597024">
    <property type="component" value="Unassembled WGS sequence"/>
</dbReference>
<feature type="non-terminal residue" evidence="1">
    <location>
        <position position="88"/>
    </location>
</feature>
<accession>A0ABW3E365</accession>
<evidence type="ECO:0000313" key="2">
    <source>
        <dbReference type="Proteomes" id="UP001597024"/>
    </source>
</evidence>
<sequence length="88" mass="10087">MTFPYPQARTVEVFEDVAGVRVPDPYRWLEQETDEVRIWQRRQAELAAAVVYDGQDPAAVRDLIRAYDSGSRPALPKHAAGRWFRAVT</sequence>
<dbReference type="InterPro" id="IPR029058">
    <property type="entry name" value="AB_hydrolase_fold"/>
</dbReference>
<comment type="caution">
    <text evidence="1">The sequence shown here is derived from an EMBL/GenBank/DDBJ whole genome shotgun (WGS) entry which is preliminary data.</text>
</comment>
<evidence type="ECO:0008006" key="3">
    <source>
        <dbReference type="Google" id="ProtNLM"/>
    </source>
</evidence>
<dbReference type="EMBL" id="JBHTHX010002514">
    <property type="protein sequence ID" value="MFD0890550.1"/>
    <property type="molecule type" value="Genomic_DNA"/>
</dbReference>
<name>A0ABW3E365_9ACTN</name>
<proteinExistence type="predicted"/>
<protein>
    <recommendedName>
        <fullName evidence="3">Peptidase S9A N-terminal domain-containing protein</fullName>
    </recommendedName>
</protein>
<evidence type="ECO:0000313" key="1">
    <source>
        <dbReference type="EMBL" id="MFD0890550.1"/>
    </source>
</evidence>
<organism evidence="1 2">
    <name type="scientific">Streptosporangium algeriense</name>
    <dbReference type="NCBI Taxonomy" id="1682748"/>
    <lineage>
        <taxon>Bacteria</taxon>
        <taxon>Bacillati</taxon>
        <taxon>Actinomycetota</taxon>
        <taxon>Actinomycetes</taxon>
        <taxon>Streptosporangiales</taxon>
        <taxon>Streptosporangiaceae</taxon>
        <taxon>Streptosporangium</taxon>
    </lineage>
</organism>